<feature type="compositionally biased region" description="Low complexity" evidence="2">
    <location>
        <begin position="583"/>
        <end position="598"/>
    </location>
</feature>
<protein>
    <submittedName>
        <fullName evidence="4">Uncharacterized protein</fullName>
    </submittedName>
</protein>
<organism evidence="4 5">
    <name type="scientific">Zingiber officinale</name>
    <name type="common">Ginger</name>
    <name type="synonym">Amomum zingiber</name>
    <dbReference type="NCBI Taxonomy" id="94328"/>
    <lineage>
        <taxon>Eukaryota</taxon>
        <taxon>Viridiplantae</taxon>
        <taxon>Streptophyta</taxon>
        <taxon>Embryophyta</taxon>
        <taxon>Tracheophyta</taxon>
        <taxon>Spermatophyta</taxon>
        <taxon>Magnoliopsida</taxon>
        <taxon>Liliopsida</taxon>
        <taxon>Zingiberales</taxon>
        <taxon>Zingiberaceae</taxon>
        <taxon>Zingiber</taxon>
    </lineage>
</organism>
<dbReference type="Proteomes" id="UP000734854">
    <property type="component" value="Unassembled WGS sequence"/>
</dbReference>
<evidence type="ECO:0000256" key="2">
    <source>
        <dbReference type="SAM" id="MobiDB-lite"/>
    </source>
</evidence>
<keyword evidence="3" id="KW-0812">Transmembrane</keyword>
<keyword evidence="3" id="KW-1133">Transmembrane helix</keyword>
<evidence type="ECO:0000256" key="1">
    <source>
        <dbReference type="SAM" id="Coils"/>
    </source>
</evidence>
<accession>A0A8J5FSW6</accession>
<dbReference type="PANTHER" id="PTHR47747">
    <property type="entry name" value="RIBONUCLEASE P PROTEIN SUBUNIT P38-LIKE PROTEIN"/>
    <property type="match status" value="1"/>
</dbReference>
<reference evidence="4 5" key="1">
    <citation type="submission" date="2020-08" db="EMBL/GenBank/DDBJ databases">
        <title>Plant Genome Project.</title>
        <authorList>
            <person name="Zhang R.-G."/>
        </authorList>
    </citation>
    <scope>NUCLEOTIDE SEQUENCE [LARGE SCALE GENOMIC DNA]</scope>
    <source>
        <tissue evidence="4">Rhizome</tissue>
    </source>
</reference>
<feature type="coiled-coil region" evidence="1">
    <location>
        <begin position="413"/>
        <end position="482"/>
    </location>
</feature>
<gene>
    <name evidence="4" type="ORF">ZIOFF_053534</name>
</gene>
<keyword evidence="5" id="KW-1185">Reference proteome</keyword>
<dbReference type="AlphaFoldDB" id="A0A8J5FSW6"/>
<evidence type="ECO:0000313" key="5">
    <source>
        <dbReference type="Proteomes" id="UP000734854"/>
    </source>
</evidence>
<feature type="coiled-coil region" evidence="1">
    <location>
        <begin position="283"/>
        <end position="310"/>
    </location>
</feature>
<evidence type="ECO:0000313" key="4">
    <source>
        <dbReference type="EMBL" id="KAG6485006.1"/>
    </source>
</evidence>
<keyword evidence="3" id="KW-0472">Membrane</keyword>
<comment type="caution">
    <text evidence="4">The sequence shown here is derived from an EMBL/GenBank/DDBJ whole genome shotgun (WGS) entry which is preliminary data.</text>
</comment>
<feature type="compositionally biased region" description="Polar residues" evidence="2">
    <location>
        <begin position="602"/>
        <end position="612"/>
    </location>
</feature>
<feature type="region of interest" description="Disordered" evidence="2">
    <location>
        <begin position="517"/>
        <end position="615"/>
    </location>
</feature>
<keyword evidence="1" id="KW-0175">Coiled coil</keyword>
<feature type="coiled-coil region" evidence="1">
    <location>
        <begin position="152"/>
        <end position="187"/>
    </location>
</feature>
<feature type="coiled-coil region" evidence="1">
    <location>
        <begin position="217"/>
        <end position="254"/>
    </location>
</feature>
<dbReference type="OrthoDB" id="1735671at2759"/>
<name>A0A8J5FSW6_ZINOF</name>
<dbReference type="EMBL" id="JACMSC010000015">
    <property type="protein sequence ID" value="KAG6485006.1"/>
    <property type="molecule type" value="Genomic_DNA"/>
</dbReference>
<sequence length="861" mass="98114">MGGDEQLLGAYPFYFGVSCAFVALDLVSRKRRELLDVNGGWGSRSAEMMLKGSAQLLGLLVERAQARGEAMEKKLKKAHLEVEEMKQRRTEDAKANEKVVAIFAAHEQRWIAERKSLRFQIQALTNRLQIDKSKHDDAISTLEKRVEGESRARMLKDEALEAEARKRKELEEKLHLADELLDEMTDRAKRAAQDHSAELWKHKTAFAEIVSKQHQMDAEMNRTLRQAEVARHELEEALEQKVEAFAMIDKLSEQILRIQRDSEQKDKILSSMLRKLKLDAAERQTLLKEVKLSKAKKKQAELEMERWRNMWESSRNKKFRDIHSVDTGSLRNRSLELVPVGSLGHNSMNLLLEAEDKKEESSTTALKCSDYYSFDENGDAALAVDDYQQLQDWVRKETEKYAAILEQKHRGEVEAFTEQLRQKDEELEAFRWQLLSMELETKRLRSHIEDLNGNLSHLKGKNVNLEARLLDKEQEIKLLKEQFNLHVQNSERNNLYYLPTPNACQALWSEVEITKNKQKKETDDSMANSIGDFPKTSSEAMGLDAGNDTEERENVHTEINKSDAAEPPSPSNYNSREYTDGFSEMPSPEQSSGSSSSEDQAKSTTVVSSSNAAGEEIEKKEMNLELANIQANANCKQEAETANKLSLIKTSLARDTSLKMDIQALGVSYKIKRLKQQLVVLEKLASSPAMMQITNNDQNPSTPDVSSDKETYENKQQIQGLLLVQSLLNKQLKRYQSLEEKTNNLCSRMNECYKSGGGRDVQNGRTKEQSETLARFLEETFQLQRYIVATGQKLMEMQSRLGATLNAAAARLDESVGFNIELFADIVRTLFREVQRGLEVRISRIIGDLEGTLAFDGILHR</sequence>
<evidence type="ECO:0000256" key="3">
    <source>
        <dbReference type="SAM" id="Phobius"/>
    </source>
</evidence>
<feature type="compositionally biased region" description="Basic and acidic residues" evidence="2">
    <location>
        <begin position="552"/>
        <end position="564"/>
    </location>
</feature>
<dbReference type="PANTHER" id="PTHR47747:SF2">
    <property type="entry name" value="RIBONUCLEASE P PROTEIN SUBUNIT P38-LIKE PROTEIN"/>
    <property type="match status" value="1"/>
</dbReference>
<proteinExistence type="predicted"/>
<feature type="coiled-coil region" evidence="1">
    <location>
        <begin position="61"/>
        <end position="88"/>
    </location>
</feature>
<feature type="transmembrane region" description="Helical" evidence="3">
    <location>
        <begin position="6"/>
        <end position="27"/>
    </location>
</feature>